<keyword evidence="4" id="KW-1185">Reference proteome</keyword>
<proteinExistence type="predicted"/>
<evidence type="ECO:0000313" key="3">
    <source>
        <dbReference type="EMBL" id="MBA4613447.1"/>
    </source>
</evidence>
<dbReference type="EMBL" id="JACEON010000019">
    <property type="protein sequence ID" value="MBA4613447.1"/>
    <property type="molecule type" value="Genomic_DNA"/>
</dbReference>
<name>A0A838XUP7_9HYPH</name>
<dbReference type="SUPFAM" id="SSF52540">
    <property type="entry name" value="P-loop containing nucleoside triphosphate hydrolases"/>
    <property type="match status" value="1"/>
</dbReference>
<feature type="domain" description="PD-(D/E)XK endonuclease-like" evidence="2">
    <location>
        <begin position="774"/>
        <end position="1017"/>
    </location>
</feature>
<accession>A0A838XUP7</accession>
<evidence type="ECO:0000313" key="4">
    <source>
        <dbReference type="Proteomes" id="UP000559404"/>
    </source>
</evidence>
<gene>
    <name evidence="3" type="primary">addB</name>
    <name evidence="3" type="ORF">H1W37_17435</name>
</gene>
<dbReference type="InterPro" id="IPR027417">
    <property type="entry name" value="P-loop_NTPase"/>
</dbReference>
<protein>
    <submittedName>
        <fullName evidence="3">Double-strand break repair protein AddB</fullName>
    </submittedName>
</protein>
<evidence type="ECO:0000259" key="2">
    <source>
        <dbReference type="Pfam" id="PF12705"/>
    </source>
</evidence>
<reference evidence="3 4" key="1">
    <citation type="submission" date="2020-07" db="EMBL/GenBank/DDBJ databases">
        <authorList>
            <person name="Li M."/>
        </authorList>
    </citation>
    <scope>NUCLEOTIDE SEQUENCE [LARGE SCALE GENOMIC DNA]</scope>
    <source>
        <strain evidence="3 4">DSM 23284</strain>
    </source>
</reference>
<organism evidence="3 4">
    <name type="scientific">Stappia taiwanensis</name>
    <dbReference type="NCBI Taxonomy" id="992267"/>
    <lineage>
        <taxon>Bacteria</taxon>
        <taxon>Pseudomonadati</taxon>
        <taxon>Pseudomonadota</taxon>
        <taxon>Alphaproteobacteria</taxon>
        <taxon>Hyphomicrobiales</taxon>
        <taxon>Stappiaceae</taxon>
        <taxon>Stappia</taxon>
    </lineage>
</organism>
<evidence type="ECO:0000256" key="1">
    <source>
        <dbReference type="SAM" id="MobiDB-lite"/>
    </source>
</evidence>
<dbReference type="InterPro" id="IPR038726">
    <property type="entry name" value="PDDEXK_AddAB-type"/>
</dbReference>
<sequence>MSERRRKAVYTIPPATPFLPALVDGLISGDLIADHDLSADPLALAGVTLYLPTRRAARVLPGLFQARLGTRASLLPVIRPLGDVDEDEHLLNAAAPVDGLPPALPDMQRRMAMTRLVHLWEGALRREVLELAADAPLHAPASAADAAWLAGDLIALMDEIETEEVGWAGLADLVPEDHARYWQITLDFLKIAMAQWPAYLAEVGAVDPKARRSALIRREAARLRANPPEGPVIVAGATGSVPATADLLAAVADLPQGCIVLPGFDGSLDQRSWQALIGVGEGHGEGQGAPSHPQYGMARLVRHLGLGRGEVRELAAAADPARRLRDRLVGEALRPAETTDAWPRTMAGVPVPDRLAAFAGVDLLTARNEAEEALAVALVLRRAVAEGQSAALISPDRTLGRRVAVELTRWGLQVDDSAGRPLDQTPPGVLARLAAGLALGGLEPVALLALLKHPLVRLGLPAREIRAAARALERGLLRGPRPRAGSAGLLAAITVARALAEEPGATRRMPRWKKLHPADWDAMEDLARRLAEALEPLERLVTAEGEGEEACDAADLVAAHEAVLVALVRDETGASDELYAGEAGEGLAATFADMLAARSVGLEVAARDWPDVFAALISGINVRRRLPGDPRIAIFGPMEARLQHFDVVVLGALNEGTWPQRTRNDPWLNRPMKQGIGLDPPERRIGAAAHDFVQGLGAAKVVLSRSERSGGAPAVASRWLLRLVTLLGKETAEAMRARGRAILAIAARMDQTDGPPRPAPRPEPAPPVAARPDRLSVTAVETLIRDPYAIYAQKVLGLDPVEPIGGDPGAAEKGTLIHDCLAVFLESWTGDFGPAALERLLEIGRERFAPLDAFPAVRALWWLRFERIAEAFIGYEATRAPDVDRRFLEVDGRLELDLVPGRKVALTARADRLDLGRDGTLTIIDYKTGQAPSAKEVAALLAPQLPLEAALVAAGGFADVDPGALVTDLLYLRLSGGRTALEVLPRAPKDREVADLAEEALQRTKALFAGYENPAKGYLSRARVMKERARGGPYDHLARVPEWSLGGDEDT</sequence>
<dbReference type="InterPro" id="IPR014153">
    <property type="entry name" value="Ds_break_AddB"/>
</dbReference>
<comment type="caution">
    <text evidence="3">The sequence shown here is derived from an EMBL/GenBank/DDBJ whole genome shotgun (WGS) entry which is preliminary data.</text>
</comment>
<dbReference type="Pfam" id="PF12705">
    <property type="entry name" value="PDDEXK_1"/>
    <property type="match status" value="1"/>
</dbReference>
<feature type="region of interest" description="Disordered" evidence="1">
    <location>
        <begin position="750"/>
        <end position="770"/>
    </location>
</feature>
<reference evidence="3 4" key="2">
    <citation type="submission" date="2020-08" db="EMBL/GenBank/DDBJ databases">
        <title>Stappia taiwanensis sp. nov., isolated from a coastal thermal spring.</title>
        <authorList>
            <person name="Kampfer P."/>
        </authorList>
    </citation>
    <scope>NUCLEOTIDE SEQUENCE [LARGE SCALE GENOMIC DNA]</scope>
    <source>
        <strain evidence="3 4">DSM 23284</strain>
    </source>
</reference>
<feature type="compositionally biased region" description="Pro residues" evidence="1">
    <location>
        <begin position="755"/>
        <end position="769"/>
    </location>
</feature>
<dbReference type="AlphaFoldDB" id="A0A838XUP7"/>
<dbReference type="RefSeq" id="WP_181761642.1">
    <property type="nucleotide sequence ID" value="NZ_BMCR01000007.1"/>
</dbReference>
<dbReference type="NCBIfam" id="TIGR02786">
    <property type="entry name" value="addB_alphas"/>
    <property type="match status" value="1"/>
</dbReference>
<dbReference type="Proteomes" id="UP000559404">
    <property type="component" value="Unassembled WGS sequence"/>
</dbReference>